<evidence type="ECO:0000313" key="2">
    <source>
        <dbReference type="Proteomes" id="UP001499987"/>
    </source>
</evidence>
<organism evidence="1 2">
    <name type="scientific">Kitasatospora arboriphila</name>
    <dbReference type="NCBI Taxonomy" id="258052"/>
    <lineage>
        <taxon>Bacteria</taxon>
        <taxon>Bacillati</taxon>
        <taxon>Actinomycetota</taxon>
        <taxon>Actinomycetes</taxon>
        <taxon>Kitasatosporales</taxon>
        <taxon>Streptomycetaceae</taxon>
        <taxon>Kitasatospora</taxon>
    </lineage>
</organism>
<dbReference type="EMBL" id="BAAALD010000036">
    <property type="protein sequence ID" value="GAA1091559.1"/>
    <property type="molecule type" value="Genomic_DNA"/>
</dbReference>
<keyword evidence="2" id="KW-1185">Reference proteome</keyword>
<gene>
    <name evidence="1" type="ORF">GCM10009663_39200</name>
</gene>
<protein>
    <submittedName>
        <fullName evidence="1">Uncharacterized protein</fullName>
    </submittedName>
</protein>
<sequence>MTRLSGRLSIKRVDVGSKSERDALVLHHGEHDYVVRRPGESPFEATSLNHLAGHLVEAQGEVDRQYFFVTEWSVLDNE</sequence>
<dbReference type="Proteomes" id="UP001499987">
    <property type="component" value="Unassembled WGS sequence"/>
</dbReference>
<reference evidence="1 2" key="1">
    <citation type="journal article" date="2019" name="Int. J. Syst. Evol. Microbiol.">
        <title>The Global Catalogue of Microorganisms (GCM) 10K type strain sequencing project: providing services to taxonomists for standard genome sequencing and annotation.</title>
        <authorList>
            <consortium name="The Broad Institute Genomics Platform"/>
            <consortium name="The Broad Institute Genome Sequencing Center for Infectious Disease"/>
            <person name="Wu L."/>
            <person name="Ma J."/>
        </authorList>
    </citation>
    <scope>NUCLEOTIDE SEQUENCE [LARGE SCALE GENOMIC DNA]</scope>
    <source>
        <strain evidence="1 2">JCM 13002</strain>
    </source>
</reference>
<proteinExistence type="predicted"/>
<accession>A0ABN1TLS3</accession>
<name>A0ABN1TLS3_9ACTN</name>
<evidence type="ECO:0000313" key="1">
    <source>
        <dbReference type="EMBL" id="GAA1091559.1"/>
    </source>
</evidence>
<comment type="caution">
    <text evidence="1">The sequence shown here is derived from an EMBL/GenBank/DDBJ whole genome shotgun (WGS) entry which is preliminary data.</text>
</comment>